<protein>
    <submittedName>
        <fullName evidence="1">YbdD/YjiX family protein</fullName>
    </submittedName>
</protein>
<dbReference type="OrthoDB" id="9814284at2"/>
<evidence type="ECO:0000313" key="2">
    <source>
        <dbReference type="Proteomes" id="UP000291562"/>
    </source>
</evidence>
<organism evidence="1 2">
    <name type="scientific">Pseudolysobacter antarcticus</name>
    <dbReference type="NCBI Taxonomy" id="2511995"/>
    <lineage>
        <taxon>Bacteria</taxon>
        <taxon>Pseudomonadati</taxon>
        <taxon>Pseudomonadota</taxon>
        <taxon>Gammaproteobacteria</taxon>
        <taxon>Lysobacterales</taxon>
        <taxon>Rhodanobacteraceae</taxon>
        <taxon>Pseudolysobacter</taxon>
    </lineage>
</organism>
<accession>A0A411HGX9</accession>
<dbReference type="PANTHER" id="PTHR38453:SF1">
    <property type="entry name" value="CYTOPLASMIC PROTEIN"/>
    <property type="match status" value="1"/>
</dbReference>
<dbReference type="InterPro" id="IPR007423">
    <property type="entry name" value="Sel_put"/>
</dbReference>
<keyword evidence="2" id="KW-1185">Reference proteome</keyword>
<sequence>MPIDTDIVTPFPAPALRGWRAHLRHAWRKAVQVARLCIGVPDYDVYVAHRRLNHPHEPVMTYPEFFNERQAARYGKGRSRCC</sequence>
<gene>
    <name evidence="1" type="ORF">ELE36_05085</name>
</gene>
<evidence type="ECO:0000313" key="1">
    <source>
        <dbReference type="EMBL" id="QBB69796.1"/>
    </source>
</evidence>
<dbReference type="EMBL" id="CP035704">
    <property type="protein sequence ID" value="QBB69796.1"/>
    <property type="molecule type" value="Genomic_DNA"/>
</dbReference>
<reference evidence="1 2" key="1">
    <citation type="submission" date="2019-01" db="EMBL/GenBank/DDBJ databases">
        <title>Pseudolysobacter antarctica gen. nov., sp. nov., isolated from Fildes Peninsula, Antarctica.</title>
        <authorList>
            <person name="Wei Z."/>
            <person name="Peng F."/>
        </authorList>
    </citation>
    <scope>NUCLEOTIDE SEQUENCE [LARGE SCALE GENOMIC DNA]</scope>
    <source>
        <strain evidence="1 2">AQ6-296</strain>
    </source>
</reference>
<name>A0A411HGX9_9GAMM</name>
<proteinExistence type="predicted"/>
<dbReference type="Pfam" id="PF04328">
    <property type="entry name" value="Sel_put"/>
    <property type="match status" value="1"/>
</dbReference>
<dbReference type="KEGG" id="xbc:ELE36_05085"/>
<dbReference type="PANTHER" id="PTHR38453">
    <property type="entry name" value="CYTOPLASMIC PROTEIN-RELATED"/>
    <property type="match status" value="1"/>
</dbReference>
<dbReference type="Proteomes" id="UP000291562">
    <property type="component" value="Chromosome"/>
</dbReference>
<dbReference type="AlphaFoldDB" id="A0A411HGX9"/>
<dbReference type="RefSeq" id="WP_129832056.1">
    <property type="nucleotide sequence ID" value="NZ_CP035704.1"/>
</dbReference>